<protein>
    <submittedName>
        <fullName evidence="1">4218_t:CDS:1</fullName>
    </submittedName>
</protein>
<evidence type="ECO:0000313" key="1">
    <source>
        <dbReference type="EMBL" id="CAG8532480.1"/>
    </source>
</evidence>
<evidence type="ECO:0000313" key="2">
    <source>
        <dbReference type="Proteomes" id="UP000789525"/>
    </source>
</evidence>
<proteinExistence type="predicted"/>
<reference evidence="1" key="1">
    <citation type="submission" date="2021-06" db="EMBL/GenBank/DDBJ databases">
        <authorList>
            <person name="Kallberg Y."/>
            <person name="Tangrot J."/>
            <person name="Rosling A."/>
        </authorList>
    </citation>
    <scope>NUCLEOTIDE SEQUENCE</scope>
    <source>
        <strain evidence="1">CL356</strain>
    </source>
</reference>
<name>A0ACA9LK23_9GLOM</name>
<dbReference type="EMBL" id="CAJVPT010006582">
    <property type="protein sequence ID" value="CAG8532480.1"/>
    <property type="molecule type" value="Genomic_DNA"/>
</dbReference>
<dbReference type="Proteomes" id="UP000789525">
    <property type="component" value="Unassembled WGS sequence"/>
</dbReference>
<gene>
    <name evidence="1" type="ORF">ACOLOM_LOCUS4131</name>
</gene>
<keyword evidence="2" id="KW-1185">Reference proteome</keyword>
<organism evidence="1 2">
    <name type="scientific">Acaulospora colombiana</name>
    <dbReference type="NCBI Taxonomy" id="27376"/>
    <lineage>
        <taxon>Eukaryota</taxon>
        <taxon>Fungi</taxon>
        <taxon>Fungi incertae sedis</taxon>
        <taxon>Mucoromycota</taxon>
        <taxon>Glomeromycotina</taxon>
        <taxon>Glomeromycetes</taxon>
        <taxon>Diversisporales</taxon>
        <taxon>Acaulosporaceae</taxon>
        <taxon>Acaulospora</taxon>
    </lineage>
</organism>
<accession>A0ACA9LK23</accession>
<sequence length="85" mass="9524">MVEMECTGVPGAEGVPGANWAASRGGKRLIAIIYAVVRVWRWSRGEGLDTILEIKSTSKRSSNHFYMYLWSTETTWKGAIAHDHK</sequence>
<comment type="caution">
    <text evidence="1">The sequence shown here is derived from an EMBL/GenBank/DDBJ whole genome shotgun (WGS) entry which is preliminary data.</text>
</comment>